<dbReference type="PANTHER" id="PTHR31174">
    <property type="entry name" value="SEED MATURATION FAMILY PROTEIN"/>
    <property type="match status" value="1"/>
</dbReference>
<dbReference type="EMBL" id="QGKX02001621">
    <property type="protein sequence ID" value="KAF3499362.1"/>
    <property type="molecule type" value="Genomic_DNA"/>
</dbReference>
<dbReference type="InterPro" id="IPR007011">
    <property type="entry name" value="LEA_SMP_dom"/>
</dbReference>
<dbReference type="InterPro" id="IPR042971">
    <property type="entry name" value="LEA_SMP"/>
</dbReference>
<name>A0A8S9N6E2_BRACR</name>
<evidence type="ECO:0000256" key="3">
    <source>
        <dbReference type="SAM" id="MobiDB-lite"/>
    </source>
</evidence>
<dbReference type="Proteomes" id="UP000712600">
    <property type="component" value="Unassembled WGS sequence"/>
</dbReference>
<feature type="domain" description="SMP" evidence="4">
    <location>
        <begin position="51"/>
        <end position="109"/>
    </location>
</feature>
<accession>A0A8S9N6E2</accession>
<evidence type="ECO:0000313" key="5">
    <source>
        <dbReference type="EMBL" id="KAF3499362.1"/>
    </source>
</evidence>
<keyword evidence="2" id="KW-0677">Repeat</keyword>
<dbReference type="PANTHER" id="PTHR31174:SF29">
    <property type="entry name" value="SMP DOMAIN-CONTAINING PROTEIN"/>
    <property type="match status" value="1"/>
</dbReference>
<feature type="region of interest" description="Disordered" evidence="3">
    <location>
        <begin position="17"/>
        <end position="41"/>
    </location>
</feature>
<feature type="compositionally biased region" description="Basic and acidic residues" evidence="3">
    <location>
        <begin position="192"/>
        <end position="208"/>
    </location>
</feature>
<reference evidence="5" key="1">
    <citation type="submission" date="2019-12" db="EMBL/GenBank/DDBJ databases">
        <title>Genome sequencing and annotation of Brassica cretica.</title>
        <authorList>
            <person name="Studholme D.J."/>
            <person name="Sarris P."/>
        </authorList>
    </citation>
    <scope>NUCLEOTIDE SEQUENCE</scope>
    <source>
        <strain evidence="5">PFS-109/04</strain>
        <tissue evidence="5">Leaf</tissue>
    </source>
</reference>
<dbReference type="AlphaFoldDB" id="A0A8S9N6E2"/>
<sequence length="284" mass="31308">MCVEQLEKPITYDVKQEAEKIPATEKSSEAAEGEVRKEKVVANPPASEVTITIGEALDAKVLTAGNKPVEWSDAAAIQAAEVRATGRTNIMPGGVAASAQSAATLNARANSEDDKTTLAVVLTVSIMLESNVHDPLWVQPDETFILATNVKKSKLLSDKPATRKDTEGVTGAEMRNDPHLTIYPVGSLLDGENQKERQKRERREKEEKTRQAISRLVLEDQTEFDRADILWEAYSVSGLEIHRRDLDFNGWIFCCRSFSEAGRHSSSTEQSWVFGKSDGEIFSS</sequence>
<comment type="caution">
    <text evidence="5">The sequence shown here is derived from an EMBL/GenBank/DDBJ whole genome shotgun (WGS) entry which is preliminary data.</text>
</comment>
<gene>
    <name evidence="5" type="ORF">F2Q69_00039752</name>
</gene>
<feature type="region of interest" description="Disordered" evidence="3">
    <location>
        <begin position="183"/>
        <end position="208"/>
    </location>
</feature>
<evidence type="ECO:0000259" key="4">
    <source>
        <dbReference type="Pfam" id="PF04927"/>
    </source>
</evidence>
<comment type="similarity">
    <text evidence="1">Belongs to the LEA type SMP family.</text>
</comment>
<evidence type="ECO:0000256" key="2">
    <source>
        <dbReference type="ARBA" id="ARBA00022737"/>
    </source>
</evidence>
<proteinExistence type="inferred from homology"/>
<evidence type="ECO:0000256" key="1">
    <source>
        <dbReference type="ARBA" id="ARBA00010733"/>
    </source>
</evidence>
<protein>
    <recommendedName>
        <fullName evidence="4">SMP domain-containing protein</fullName>
    </recommendedName>
</protein>
<feature type="compositionally biased region" description="Basic and acidic residues" evidence="3">
    <location>
        <begin position="17"/>
        <end position="40"/>
    </location>
</feature>
<organism evidence="5 6">
    <name type="scientific">Brassica cretica</name>
    <name type="common">Mustard</name>
    <dbReference type="NCBI Taxonomy" id="69181"/>
    <lineage>
        <taxon>Eukaryota</taxon>
        <taxon>Viridiplantae</taxon>
        <taxon>Streptophyta</taxon>
        <taxon>Embryophyta</taxon>
        <taxon>Tracheophyta</taxon>
        <taxon>Spermatophyta</taxon>
        <taxon>Magnoliopsida</taxon>
        <taxon>eudicotyledons</taxon>
        <taxon>Gunneridae</taxon>
        <taxon>Pentapetalae</taxon>
        <taxon>rosids</taxon>
        <taxon>malvids</taxon>
        <taxon>Brassicales</taxon>
        <taxon>Brassicaceae</taxon>
        <taxon>Brassiceae</taxon>
        <taxon>Brassica</taxon>
    </lineage>
</organism>
<evidence type="ECO:0000313" key="6">
    <source>
        <dbReference type="Proteomes" id="UP000712600"/>
    </source>
</evidence>
<feature type="domain" description="SMP" evidence="4">
    <location>
        <begin position="153"/>
        <end position="186"/>
    </location>
</feature>
<dbReference type="Pfam" id="PF04927">
    <property type="entry name" value="SMP"/>
    <property type="match status" value="2"/>
</dbReference>